<dbReference type="eggNOG" id="COG4795">
    <property type="taxonomic scope" value="Bacteria"/>
</dbReference>
<evidence type="ECO:0000256" key="3">
    <source>
        <dbReference type="SAM" id="Phobius"/>
    </source>
</evidence>
<evidence type="ECO:0000256" key="2">
    <source>
        <dbReference type="ARBA" id="ARBA00023237"/>
    </source>
</evidence>
<dbReference type="GO" id="GO:0009279">
    <property type="term" value="C:cell outer membrane"/>
    <property type="evidence" value="ECO:0007669"/>
    <property type="project" value="UniProtKB-SubCell"/>
</dbReference>
<name>I2F5A0_9BACT</name>
<dbReference type="EMBL" id="CP003532">
    <property type="protein sequence ID" value="AFK07103.1"/>
    <property type="molecule type" value="Genomic_DNA"/>
</dbReference>
<evidence type="ECO:0000256" key="1">
    <source>
        <dbReference type="ARBA" id="ARBA00004442"/>
    </source>
</evidence>
<evidence type="ECO:0000313" key="4">
    <source>
        <dbReference type="EMBL" id="AFK07103.1"/>
    </source>
</evidence>
<sequence precursor="true">MERTRAGLTLVELAVVLAVFTIVLASVLLMFTDLTRRSRIALGEVERYSELFRVDSLIQAELSKAGPNVEKITLVRESEEGPAKGLRYMVSLPFVRGKVTKQFYIDEGRLFIWEKQSGQGDFPADSTADVIESFDKSEDIIFSSSSFDHVDLEFESVDGGSVSYSIMLSSPDGTRTHRSSVRLINVK</sequence>
<dbReference type="RefSeq" id="WP_014731048.1">
    <property type="nucleotide sequence ID" value="NC_017934.1"/>
</dbReference>
<keyword evidence="3" id="KW-0472">Membrane</keyword>
<dbReference type="NCBIfam" id="TIGR02532">
    <property type="entry name" value="IV_pilin_GFxxxE"/>
    <property type="match status" value="1"/>
</dbReference>
<comment type="subcellular location">
    <subcellularLocation>
        <location evidence="1">Cell outer membrane</location>
    </subcellularLocation>
</comment>
<gene>
    <name evidence="4" type="ORF">Theba_1417</name>
</gene>
<dbReference type="GeneID" id="87107221"/>
<dbReference type="InterPro" id="IPR012902">
    <property type="entry name" value="N_methyl_site"/>
</dbReference>
<proteinExistence type="predicted"/>
<keyword evidence="3" id="KW-0812">Transmembrane</keyword>
<protein>
    <submittedName>
        <fullName evidence="4">Prepilin-type N-terminal cleavage/methylation domain-containing protein</fullName>
    </submittedName>
</protein>
<keyword evidence="5" id="KW-1185">Reference proteome</keyword>
<dbReference type="Pfam" id="PF07963">
    <property type="entry name" value="N_methyl"/>
    <property type="match status" value="1"/>
</dbReference>
<organism evidence="4 5">
    <name type="scientific">Mesotoga prima MesG1.Ag.4.2</name>
    <dbReference type="NCBI Taxonomy" id="660470"/>
    <lineage>
        <taxon>Bacteria</taxon>
        <taxon>Thermotogati</taxon>
        <taxon>Thermotogota</taxon>
        <taxon>Thermotogae</taxon>
        <taxon>Kosmotogales</taxon>
        <taxon>Kosmotogaceae</taxon>
        <taxon>Mesotoga</taxon>
    </lineage>
</organism>
<dbReference type="STRING" id="660470.Theba_1417"/>
<dbReference type="AlphaFoldDB" id="I2F5A0"/>
<accession>I2F5A0</accession>
<reference evidence="4 5" key="1">
    <citation type="journal article" date="2012" name="Genome Biol. Evol.">
        <title>Genome Sequence of the Mesophilic Thermotogales Bacterium Mesotoga prima MesG1.Ag.4.2 Reveals the Largest Thermotogales Genome To Date.</title>
        <authorList>
            <person name="Zhaxybayeva O."/>
            <person name="Swithers K.S."/>
            <person name="Foght J."/>
            <person name="Green A.G."/>
            <person name="Bruce D."/>
            <person name="Detter C."/>
            <person name="Han S."/>
            <person name="Teshima H."/>
            <person name="Han J."/>
            <person name="Woyke T."/>
            <person name="Pitluck S."/>
            <person name="Nolan M."/>
            <person name="Ivanova N."/>
            <person name="Pati A."/>
            <person name="Land M.L."/>
            <person name="Dlutek M."/>
            <person name="Doolittle W.F."/>
            <person name="Noll K.M."/>
            <person name="Nesbo C.L."/>
        </authorList>
    </citation>
    <scope>NUCLEOTIDE SEQUENCE [LARGE SCALE GENOMIC DNA]</scope>
    <source>
        <strain evidence="5">mesG1.Ag.4.2</strain>
    </source>
</reference>
<dbReference type="PROSITE" id="PS00409">
    <property type="entry name" value="PROKAR_NTER_METHYL"/>
    <property type="match status" value="1"/>
</dbReference>
<feature type="transmembrane region" description="Helical" evidence="3">
    <location>
        <begin position="6"/>
        <end position="31"/>
    </location>
</feature>
<evidence type="ECO:0000313" key="5">
    <source>
        <dbReference type="Proteomes" id="UP000002881"/>
    </source>
</evidence>
<dbReference type="KEGG" id="mpg:Theba_1417"/>
<keyword evidence="3" id="KW-1133">Transmembrane helix</keyword>
<keyword evidence="2" id="KW-0998">Cell outer membrane</keyword>
<dbReference type="Proteomes" id="UP000002881">
    <property type="component" value="Chromosome"/>
</dbReference>
<dbReference type="HOGENOM" id="CLU_1446098_0_0_0"/>